<comment type="similarity">
    <text evidence="2">Belongs to the 2-oxoacid dehydrogenase family.</text>
</comment>
<dbReference type="Pfam" id="PF00198">
    <property type="entry name" value="2-oxoacid_dh"/>
    <property type="match status" value="1"/>
</dbReference>
<dbReference type="InterPro" id="IPR004167">
    <property type="entry name" value="PSBD"/>
</dbReference>
<dbReference type="Gene3D" id="3.30.559.10">
    <property type="entry name" value="Chloramphenicol acetyltransferase-like domain"/>
    <property type="match status" value="1"/>
</dbReference>
<dbReference type="Pfam" id="PF02817">
    <property type="entry name" value="E3_binding"/>
    <property type="match status" value="1"/>
</dbReference>
<dbReference type="InterPro" id="IPR011053">
    <property type="entry name" value="Single_hybrid_motif"/>
</dbReference>
<dbReference type="InterPro" id="IPR001078">
    <property type="entry name" value="2-oxoacid_DH_actylTfrase"/>
</dbReference>
<evidence type="ECO:0000256" key="1">
    <source>
        <dbReference type="ARBA" id="ARBA00001938"/>
    </source>
</evidence>
<dbReference type="PANTHER" id="PTHR43178">
    <property type="entry name" value="DIHYDROLIPOAMIDE ACETYLTRANSFERASE COMPONENT OF PYRUVATE DEHYDROGENASE COMPLEX"/>
    <property type="match status" value="1"/>
</dbReference>
<dbReference type="InterPro" id="IPR036625">
    <property type="entry name" value="E3-bd_dom_sf"/>
</dbReference>
<feature type="non-terminal residue" evidence="14">
    <location>
        <position position="310"/>
    </location>
</feature>
<comment type="cofactor">
    <cofactor evidence="1">
        <name>(R)-lipoate</name>
        <dbReference type="ChEBI" id="CHEBI:83088"/>
    </cofactor>
</comment>
<comment type="catalytic activity">
    <reaction evidence="11">
        <text>N(6)-[(R)-dihydrolipoyl]-L-lysyl-[protein] + acetyl-CoA = N(6)-[(R)-S(8)-acetyldihydrolipoyl]-L-lysyl-[protein] + CoA</text>
        <dbReference type="Rhea" id="RHEA:17017"/>
        <dbReference type="Rhea" id="RHEA-COMP:10475"/>
        <dbReference type="Rhea" id="RHEA-COMP:10478"/>
        <dbReference type="ChEBI" id="CHEBI:57287"/>
        <dbReference type="ChEBI" id="CHEBI:57288"/>
        <dbReference type="ChEBI" id="CHEBI:83100"/>
        <dbReference type="ChEBI" id="CHEBI:83111"/>
        <dbReference type="EC" id="2.3.1.12"/>
    </reaction>
</comment>
<name>A0A382SK92_9ZZZZ</name>
<evidence type="ECO:0000256" key="8">
    <source>
        <dbReference type="ARBA" id="ARBA00025211"/>
    </source>
</evidence>
<protein>
    <recommendedName>
        <fullName evidence="4">Dihydrolipoyllysine-residue acetyltransferase component of pyruvate dehydrogenase complex</fullName>
        <ecNumber evidence="3">2.3.1.12</ecNumber>
    </recommendedName>
    <alternativeName>
        <fullName evidence="9">Dihydrolipoamide acetyltransferase component of pyruvate dehydrogenase complex</fullName>
    </alternativeName>
    <alternativeName>
        <fullName evidence="10">E2</fullName>
    </alternativeName>
</protein>
<evidence type="ECO:0000256" key="5">
    <source>
        <dbReference type="ARBA" id="ARBA00022679"/>
    </source>
</evidence>
<dbReference type="Pfam" id="PF00364">
    <property type="entry name" value="Biotin_lipoyl"/>
    <property type="match status" value="1"/>
</dbReference>
<dbReference type="CDD" id="cd06849">
    <property type="entry name" value="lipoyl_domain"/>
    <property type="match status" value="1"/>
</dbReference>
<evidence type="ECO:0000256" key="2">
    <source>
        <dbReference type="ARBA" id="ARBA00007317"/>
    </source>
</evidence>
<dbReference type="AlphaFoldDB" id="A0A382SK92"/>
<dbReference type="Gene3D" id="4.10.320.10">
    <property type="entry name" value="E3-binding domain"/>
    <property type="match status" value="1"/>
</dbReference>
<dbReference type="PROSITE" id="PS51826">
    <property type="entry name" value="PSBD"/>
    <property type="match status" value="1"/>
</dbReference>
<accession>A0A382SK92</accession>
<dbReference type="GO" id="GO:0004742">
    <property type="term" value="F:dihydrolipoyllysine-residue acetyltransferase activity"/>
    <property type="evidence" value="ECO:0007669"/>
    <property type="project" value="UniProtKB-EC"/>
</dbReference>
<dbReference type="PROSITE" id="PS00189">
    <property type="entry name" value="LIPOYL"/>
    <property type="match status" value="1"/>
</dbReference>
<dbReference type="InterPro" id="IPR003016">
    <property type="entry name" value="2-oxoA_DH_lipoyl-BS"/>
</dbReference>
<dbReference type="SUPFAM" id="SSF51230">
    <property type="entry name" value="Single hybrid motif"/>
    <property type="match status" value="1"/>
</dbReference>
<organism evidence="14">
    <name type="scientific">marine metagenome</name>
    <dbReference type="NCBI Taxonomy" id="408172"/>
    <lineage>
        <taxon>unclassified sequences</taxon>
        <taxon>metagenomes</taxon>
        <taxon>ecological metagenomes</taxon>
    </lineage>
</organism>
<evidence type="ECO:0000313" key="14">
    <source>
        <dbReference type="EMBL" id="SVD10390.1"/>
    </source>
</evidence>
<evidence type="ECO:0000256" key="7">
    <source>
        <dbReference type="ARBA" id="ARBA00023315"/>
    </source>
</evidence>
<dbReference type="GO" id="GO:0031405">
    <property type="term" value="F:lipoic acid binding"/>
    <property type="evidence" value="ECO:0007669"/>
    <property type="project" value="TreeGrafter"/>
</dbReference>
<evidence type="ECO:0000259" key="13">
    <source>
        <dbReference type="PROSITE" id="PS51826"/>
    </source>
</evidence>
<proteinExistence type="inferred from homology"/>
<dbReference type="GO" id="GO:0006086">
    <property type="term" value="P:pyruvate decarboxylation to acetyl-CoA"/>
    <property type="evidence" value="ECO:0007669"/>
    <property type="project" value="TreeGrafter"/>
</dbReference>
<dbReference type="InterPro" id="IPR000089">
    <property type="entry name" value="Biotin_lipoyl"/>
</dbReference>
<keyword evidence="7" id="KW-0012">Acyltransferase</keyword>
<dbReference type="PROSITE" id="PS50968">
    <property type="entry name" value="BIOTINYL_LIPOYL"/>
    <property type="match status" value="1"/>
</dbReference>
<dbReference type="EMBL" id="UINC01129771">
    <property type="protein sequence ID" value="SVD10390.1"/>
    <property type="molecule type" value="Genomic_DNA"/>
</dbReference>
<keyword evidence="5" id="KW-0808">Transferase</keyword>
<feature type="domain" description="Lipoyl-binding" evidence="12">
    <location>
        <begin position="1"/>
        <end position="63"/>
    </location>
</feature>
<gene>
    <name evidence="14" type="ORF">METZ01_LOCUS363244</name>
</gene>
<keyword evidence="6" id="KW-0450">Lipoyl</keyword>
<dbReference type="SUPFAM" id="SSF52777">
    <property type="entry name" value="CoA-dependent acyltransferases"/>
    <property type="match status" value="1"/>
</dbReference>
<evidence type="ECO:0000259" key="12">
    <source>
        <dbReference type="PROSITE" id="PS50968"/>
    </source>
</evidence>
<evidence type="ECO:0000256" key="4">
    <source>
        <dbReference type="ARBA" id="ARBA00016300"/>
    </source>
</evidence>
<dbReference type="GO" id="GO:0005737">
    <property type="term" value="C:cytoplasm"/>
    <property type="evidence" value="ECO:0007669"/>
    <property type="project" value="TreeGrafter"/>
</dbReference>
<dbReference type="Gene3D" id="2.40.50.100">
    <property type="match status" value="1"/>
</dbReference>
<evidence type="ECO:0000256" key="6">
    <source>
        <dbReference type="ARBA" id="ARBA00022823"/>
    </source>
</evidence>
<feature type="non-terminal residue" evidence="14">
    <location>
        <position position="1"/>
    </location>
</feature>
<dbReference type="InterPro" id="IPR023213">
    <property type="entry name" value="CAT-like_dom_sf"/>
</dbReference>
<dbReference type="PANTHER" id="PTHR43178:SF2">
    <property type="entry name" value="DIHYDROLIPOYLLYSINE-RESIDUE ACETYLTRANSFERASE COMPONENT OF PYRUVATE DEHYDROGENASE COMPLEX"/>
    <property type="match status" value="1"/>
</dbReference>
<evidence type="ECO:0000256" key="10">
    <source>
        <dbReference type="ARBA" id="ARBA00031531"/>
    </source>
</evidence>
<dbReference type="InterPro" id="IPR050743">
    <property type="entry name" value="2-oxoacid_DH_E2_comp"/>
</dbReference>
<comment type="function">
    <text evidence="8">The pyruvate dehydrogenase complex catalyzes the overall conversion of pyruvate to acetyl-CoA and CO(2). It contains multiple copies of three enzymatic components: pyruvate dehydrogenase (E1), dihydrolipoamide acetyltransferase (E2) and lipoamide dehydrogenase (E3).</text>
</comment>
<sequence>QSVDVSEVLVAPGDSVQKETPLVTLESDKATMDVPAPCAGTVIEIRTAVGDQVSEGHVILLLEETDKTNGRSGNTVVTTEDEEGIALTASTRPTAAEELPSETDTVTPPVIGHSPPASLPPPVQRSGDALPHASPAVRSFARELGVDLRAIRGSGSKGRILKSDVQQFIKNELTQPTQPIASDGREALPLPQVDFSKWGPIEIQPLSRIQKRSGPQLQQTWRNVPHVTHHEEVDVTDLENFRQSLKDEAEEKGLRVTLLPFLMKAVTAALTEFPRFNASLAPSQDELILKRYFHIGLAVDTTNGLVVPVI</sequence>
<evidence type="ECO:0000256" key="9">
    <source>
        <dbReference type="ARBA" id="ARBA00029730"/>
    </source>
</evidence>
<feature type="domain" description="Peripheral subunit-binding (PSBD)" evidence="13">
    <location>
        <begin position="132"/>
        <end position="169"/>
    </location>
</feature>
<dbReference type="SUPFAM" id="SSF47005">
    <property type="entry name" value="Peripheral subunit-binding domain of 2-oxo acid dehydrogenase complex"/>
    <property type="match status" value="1"/>
</dbReference>
<reference evidence="14" key="1">
    <citation type="submission" date="2018-05" db="EMBL/GenBank/DDBJ databases">
        <authorList>
            <person name="Lanie J.A."/>
            <person name="Ng W.-L."/>
            <person name="Kazmierczak K.M."/>
            <person name="Andrzejewski T.M."/>
            <person name="Davidsen T.M."/>
            <person name="Wayne K.J."/>
            <person name="Tettelin H."/>
            <person name="Glass J.I."/>
            <person name="Rusch D."/>
            <person name="Podicherti R."/>
            <person name="Tsui H.-C.T."/>
            <person name="Winkler M.E."/>
        </authorList>
    </citation>
    <scope>NUCLEOTIDE SEQUENCE</scope>
</reference>
<dbReference type="EC" id="2.3.1.12" evidence="3"/>
<evidence type="ECO:0000256" key="3">
    <source>
        <dbReference type="ARBA" id="ARBA00013114"/>
    </source>
</evidence>
<evidence type="ECO:0000256" key="11">
    <source>
        <dbReference type="ARBA" id="ARBA00048370"/>
    </source>
</evidence>